<dbReference type="InterPro" id="IPR052048">
    <property type="entry name" value="ST_Response_Regulator"/>
</dbReference>
<keyword evidence="1" id="KW-0597">Phosphoprotein</keyword>
<accession>A0A4R1B4F9</accession>
<dbReference type="PROSITE" id="PS50110">
    <property type="entry name" value="RESPONSE_REGULATORY"/>
    <property type="match status" value="1"/>
</dbReference>
<dbReference type="Proteomes" id="UP000293846">
    <property type="component" value="Unassembled WGS sequence"/>
</dbReference>
<name>A0A4R1B4F9_9BACI</name>
<organism evidence="3 4">
    <name type="scientific">Cytobacillus praedii</name>
    <dbReference type="NCBI Taxonomy" id="1742358"/>
    <lineage>
        <taxon>Bacteria</taxon>
        <taxon>Bacillati</taxon>
        <taxon>Bacillota</taxon>
        <taxon>Bacilli</taxon>
        <taxon>Bacillales</taxon>
        <taxon>Bacillaceae</taxon>
        <taxon>Cytobacillus</taxon>
    </lineage>
</organism>
<gene>
    <name evidence="3" type="ORF">E0Y62_07040</name>
</gene>
<dbReference type="STRING" id="1742358.GCA_001439605_01004"/>
<dbReference type="InterPro" id="IPR001789">
    <property type="entry name" value="Sig_transdc_resp-reg_receiver"/>
</dbReference>
<protein>
    <submittedName>
        <fullName evidence="3">Response regulator</fullName>
    </submittedName>
</protein>
<dbReference type="SUPFAM" id="SSF52172">
    <property type="entry name" value="CheY-like"/>
    <property type="match status" value="1"/>
</dbReference>
<dbReference type="PANTHER" id="PTHR43228">
    <property type="entry name" value="TWO-COMPONENT RESPONSE REGULATOR"/>
    <property type="match status" value="1"/>
</dbReference>
<dbReference type="InterPro" id="IPR011006">
    <property type="entry name" value="CheY-like_superfamily"/>
</dbReference>
<dbReference type="Gene3D" id="3.40.50.2300">
    <property type="match status" value="1"/>
</dbReference>
<sequence>MMQKQLNVLICDDSVLIRKKLKNILEVCKCHSIEEAEDGIAAIQKAKEMKPDLIFMDIVMPGKDGIEALEEIMNENPALKVVMASSAGTQSHLKQALDLGAYDFIQKPITLEAVTAIIEKIIKEEKGVSANV</sequence>
<evidence type="ECO:0000313" key="4">
    <source>
        <dbReference type="Proteomes" id="UP000293846"/>
    </source>
</evidence>
<dbReference type="AlphaFoldDB" id="A0A4R1B4F9"/>
<evidence type="ECO:0000313" key="3">
    <source>
        <dbReference type="EMBL" id="TCJ04967.1"/>
    </source>
</evidence>
<reference evidence="3 4" key="1">
    <citation type="submission" date="2019-03" db="EMBL/GenBank/DDBJ databases">
        <authorList>
            <person name="Jensen L."/>
            <person name="Storgaard J."/>
            <person name="Sulaj E."/>
            <person name="Schramm A."/>
            <person name="Marshall I.P.G."/>
        </authorList>
    </citation>
    <scope>NUCLEOTIDE SEQUENCE [LARGE SCALE GENOMIC DNA]</scope>
    <source>
        <strain evidence="3 4">2017H2G3</strain>
    </source>
</reference>
<dbReference type="SMART" id="SM00448">
    <property type="entry name" value="REC"/>
    <property type="match status" value="1"/>
</dbReference>
<keyword evidence="4" id="KW-1185">Reference proteome</keyword>
<feature type="modified residue" description="4-aspartylphosphate" evidence="1">
    <location>
        <position position="57"/>
    </location>
</feature>
<dbReference type="EMBL" id="SJTH01000006">
    <property type="protein sequence ID" value="TCJ04967.1"/>
    <property type="molecule type" value="Genomic_DNA"/>
</dbReference>
<evidence type="ECO:0000259" key="2">
    <source>
        <dbReference type="PROSITE" id="PS50110"/>
    </source>
</evidence>
<dbReference type="Pfam" id="PF00072">
    <property type="entry name" value="Response_reg"/>
    <property type="match status" value="1"/>
</dbReference>
<evidence type="ECO:0000256" key="1">
    <source>
        <dbReference type="PROSITE-ProRule" id="PRU00169"/>
    </source>
</evidence>
<dbReference type="GO" id="GO:0000160">
    <property type="term" value="P:phosphorelay signal transduction system"/>
    <property type="evidence" value="ECO:0007669"/>
    <property type="project" value="InterPro"/>
</dbReference>
<dbReference type="OrthoDB" id="9790669at2"/>
<dbReference type="PANTHER" id="PTHR43228:SF1">
    <property type="entry name" value="TWO-COMPONENT RESPONSE REGULATOR ARR22"/>
    <property type="match status" value="1"/>
</dbReference>
<feature type="domain" description="Response regulatory" evidence="2">
    <location>
        <begin position="7"/>
        <end position="122"/>
    </location>
</feature>
<proteinExistence type="predicted"/>
<comment type="caution">
    <text evidence="3">The sequence shown here is derived from an EMBL/GenBank/DDBJ whole genome shotgun (WGS) entry which is preliminary data.</text>
</comment>